<proteinExistence type="predicted"/>
<name>A0ABU5ZN00_9BACL</name>
<organism evidence="2 3">
    <name type="scientific">Ferviditalea candida</name>
    <dbReference type="NCBI Taxonomy" id="3108399"/>
    <lineage>
        <taxon>Bacteria</taxon>
        <taxon>Bacillati</taxon>
        <taxon>Bacillota</taxon>
        <taxon>Bacilli</taxon>
        <taxon>Bacillales</taxon>
        <taxon>Paenibacillaceae</taxon>
        <taxon>Ferviditalea</taxon>
    </lineage>
</organism>
<sequence>MNALLAEEFDEINEATESKFQITDLSSLNWALRKMAALQTKKNEVNQLADEEVERIEAYRKRELDTLQRSEEFFKHLIGEYAMKRREEEPGYKGDKTPYGRVGFRKSQPKWHYEDDKLIQFLEANDRADLIRIKKEPIKTEIKKIFQVTNDGDVYDENGQHVEGITVEFMPDTLDVKVE</sequence>
<dbReference type="EMBL" id="JAYJLD010000027">
    <property type="protein sequence ID" value="MEB3103051.1"/>
    <property type="molecule type" value="Genomic_DNA"/>
</dbReference>
<protein>
    <submittedName>
        <fullName evidence="2">Host-nuclease inhibitor Gam family protein</fullName>
    </submittedName>
</protein>
<keyword evidence="3" id="KW-1185">Reference proteome</keyword>
<evidence type="ECO:0000256" key="1">
    <source>
        <dbReference type="SAM" id="Coils"/>
    </source>
</evidence>
<comment type="caution">
    <text evidence="2">The sequence shown here is derived from an EMBL/GenBank/DDBJ whole genome shotgun (WGS) entry which is preliminary data.</text>
</comment>
<dbReference type="Pfam" id="PF07352">
    <property type="entry name" value="Phage_Mu_Gam"/>
    <property type="match status" value="1"/>
</dbReference>
<keyword evidence="1" id="KW-0175">Coiled coil</keyword>
<evidence type="ECO:0000313" key="2">
    <source>
        <dbReference type="EMBL" id="MEB3103051.1"/>
    </source>
</evidence>
<dbReference type="SUPFAM" id="SSF161266">
    <property type="entry name" value="Gam-like"/>
    <property type="match status" value="1"/>
</dbReference>
<gene>
    <name evidence="2" type="ORF">VF724_15450</name>
</gene>
<feature type="coiled-coil region" evidence="1">
    <location>
        <begin position="35"/>
        <end position="62"/>
    </location>
</feature>
<reference evidence="2" key="1">
    <citation type="submission" date="2023-12" db="EMBL/GenBank/DDBJ databases">
        <title>Fervidustalea candida gen. nov., sp. nov., a novel member of the family Paenibacillaceae isolated from a geothermal area.</title>
        <authorList>
            <person name="Li W.-J."/>
            <person name="Jiao J.-Y."/>
            <person name="Chen Y."/>
        </authorList>
    </citation>
    <scope>NUCLEOTIDE SEQUENCE</scope>
    <source>
        <strain evidence="2">SYSU GA230002</strain>
    </source>
</reference>
<dbReference type="Proteomes" id="UP001310386">
    <property type="component" value="Unassembled WGS sequence"/>
</dbReference>
<accession>A0ABU5ZN00</accession>
<dbReference type="RefSeq" id="WP_371755178.1">
    <property type="nucleotide sequence ID" value="NZ_JAYJLD010000027.1"/>
</dbReference>
<dbReference type="InterPro" id="IPR009951">
    <property type="entry name" value="Host-nuc_inhib_Gam"/>
</dbReference>
<evidence type="ECO:0000313" key="3">
    <source>
        <dbReference type="Proteomes" id="UP001310386"/>
    </source>
</evidence>